<evidence type="ECO:0000256" key="1">
    <source>
        <dbReference type="SAM" id="MobiDB-lite"/>
    </source>
</evidence>
<dbReference type="Proteomes" id="UP001523369">
    <property type="component" value="Unassembled WGS sequence"/>
</dbReference>
<feature type="region of interest" description="Disordered" evidence="1">
    <location>
        <begin position="1"/>
        <end position="74"/>
    </location>
</feature>
<evidence type="ECO:0000313" key="2">
    <source>
        <dbReference type="EMBL" id="MCO8274230.1"/>
    </source>
</evidence>
<name>A0ABT1DTT6_9ACTN</name>
<comment type="caution">
    <text evidence="2">The sequence shown here is derived from an EMBL/GenBank/DDBJ whole genome shotgun (WGS) entry which is preliminary data.</text>
</comment>
<evidence type="ECO:0000313" key="3">
    <source>
        <dbReference type="Proteomes" id="UP001523369"/>
    </source>
</evidence>
<evidence type="ECO:0008006" key="4">
    <source>
        <dbReference type="Google" id="ProtNLM"/>
    </source>
</evidence>
<gene>
    <name evidence="2" type="ORF">M1L60_26875</name>
</gene>
<sequence length="211" mass="22579">MSAVAAAAGGIVVTSRGEEPAPAPVAIDAALQQRAQPVTRNKVRAAVTSKPKPKPTPTPSAKKKATPPRPVKGLNQAQMNNAAVIVEVGRERDLPRRAMLVAVMTGLQESSLRNLANPSVPGSLDRPNEGSGDDFDSLGLFQQRPSQGWGSVAELMNPRYAADVFYDRLLKVPDWESKGLGEAAQTVQRSAVPDAYDQHENRATRILDVLL</sequence>
<accession>A0ABT1DTT6</accession>
<organism evidence="2 3">
    <name type="scientific">Paractinoplanes aksuensis</name>
    <dbReference type="NCBI Taxonomy" id="2939490"/>
    <lineage>
        <taxon>Bacteria</taxon>
        <taxon>Bacillati</taxon>
        <taxon>Actinomycetota</taxon>
        <taxon>Actinomycetes</taxon>
        <taxon>Micromonosporales</taxon>
        <taxon>Micromonosporaceae</taxon>
        <taxon>Paractinoplanes</taxon>
    </lineage>
</organism>
<dbReference type="EMBL" id="JAMYJR010000030">
    <property type="protein sequence ID" value="MCO8274230.1"/>
    <property type="molecule type" value="Genomic_DNA"/>
</dbReference>
<proteinExistence type="predicted"/>
<reference evidence="2 3" key="1">
    <citation type="submission" date="2022-06" db="EMBL/GenBank/DDBJ databases">
        <title>New Species of the Genus Actinoplanes, ActinopZanes ferrugineus.</title>
        <authorList>
            <person name="Ding P."/>
        </authorList>
    </citation>
    <scope>NUCLEOTIDE SEQUENCE [LARGE SCALE GENOMIC DNA]</scope>
    <source>
        <strain evidence="2 3">TRM88003</strain>
    </source>
</reference>
<protein>
    <recommendedName>
        <fullName evidence="4">Secreted protein</fullName>
    </recommendedName>
</protein>
<feature type="compositionally biased region" description="Low complexity" evidence="1">
    <location>
        <begin position="1"/>
        <end position="13"/>
    </location>
</feature>
<keyword evidence="3" id="KW-1185">Reference proteome</keyword>